<evidence type="ECO:0000313" key="2">
    <source>
        <dbReference type="Proteomes" id="UP000012081"/>
    </source>
</evidence>
<keyword evidence="2" id="KW-1185">Reference proteome</keyword>
<dbReference type="PATRIC" id="fig|1300222.3.peg.1979"/>
<protein>
    <recommendedName>
        <fullName evidence="3">Transcription initiation factor TFIIIB</fullName>
    </recommendedName>
</protein>
<dbReference type="Proteomes" id="UP000012081">
    <property type="component" value="Unassembled WGS sequence"/>
</dbReference>
<evidence type="ECO:0000313" key="1">
    <source>
        <dbReference type="EMBL" id="EMT53018.1"/>
    </source>
</evidence>
<comment type="caution">
    <text evidence="1">The sequence shown here is derived from an EMBL/GenBank/DDBJ whole genome shotgun (WGS) entry which is preliminary data.</text>
</comment>
<reference evidence="1 2" key="1">
    <citation type="submission" date="2013-03" db="EMBL/GenBank/DDBJ databases">
        <title>Assembly of a new bacterial strain Brevibacillus borstelensis AK1.</title>
        <authorList>
            <person name="Rajan I."/>
            <person name="PoliReddy D."/>
            <person name="Sugumar T."/>
            <person name="Rathinam K."/>
            <person name="Alqarawi S."/>
            <person name="Khalil A.B."/>
            <person name="Sivakumar N."/>
        </authorList>
    </citation>
    <scope>NUCLEOTIDE SEQUENCE [LARGE SCALE GENOMIC DNA]</scope>
    <source>
        <strain evidence="1 2">AK1</strain>
    </source>
</reference>
<name>M8DHL8_9BACL</name>
<evidence type="ECO:0008006" key="3">
    <source>
        <dbReference type="Google" id="ProtNLM"/>
    </source>
</evidence>
<dbReference type="RefSeq" id="WP_003387876.1">
    <property type="nucleotide sequence ID" value="NZ_APBN01000003.1"/>
</dbReference>
<gene>
    <name evidence="1" type="ORF">I532_09572</name>
</gene>
<sequence length="64" mass="7025">METTATPCPKCYATEWGKGKQSGYASIAPMNKIFSTNSAVIHIICTSCGYILESYVEKPAKFQE</sequence>
<dbReference type="EMBL" id="APBN01000003">
    <property type="protein sequence ID" value="EMT53018.1"/>
    <property type="molecule type" value="Genomic_DNA"/>
</dbReference>
<proteinExistence type="predicted"/>
<dbReference type="GeneID" id="89501031"/>
<organism evidence="1 2">
    <name type="scientific">Brevibacillus borstelensis AK1</name>
    <dbReference type="NCBI Taxonomy" id="1300222"/>
    <lineage>
        <taxon>Bacteria</taxon>
        <taxon>Bacillati</taxon>
        <taxon>Bacillota</taxon>
        <taxon>Bacilli</taxon>
        <taxon>Bacillales</taxon>
        <taxon>Paenibacillaceae</taxon>
        <taxon>Brevibacillus</taxon>
    </lineage>
</organism>
<accession>M8DHL8</accession>
<dbReference type="AlphaFoldDB" id="M8DHL8"/>
<dbReference type="OrthoDB" id="1822642at2"/>